<keyword evidence="6" id="KW-1185">Reference proteome</keyword>
<dbReference type="GO" id="GO:0004066">
    <property type="term" value="F:asparagine synthase (glutamine-hydrolyzing) activity"/>
    <property type="evidence" value="ECO:0007669"/>
    <property type="project" value="InterPro"/>
</dbReference>
<dbReference type="CDD" id="cd01991">
    <property type="entry name" value="Asn_synthase_B_C"/>
    <property type="match status" value="1"/>
</dbReference>
<dbReference type="InterPro" id="IPR029055">
    <property type="entry name" value="Ntn_hydrolases_N"/>
</dbReference>
<dbReference type="Proteomes" id="UP000792457">
    <property type="component" value="Unassembled WGS sequence"/>
</dbReference>
<gene>
    <name evidence="5" type="ORF">J437_LFUL001018</name>
</gene>
<dbReference type="OrthoDB" id="10252281at2759"/>
<evidence type="ECO:0000259" key="4">
    <source>
        <dbReference type="Pfam" id="PF13537"/>
    </source>
</evidence>
<dbReference type="Gene3D" id="3.60.20.10">
    <property type="entry name" value="Glutamine Phosphoribosylpyrophosphate, subunit 1, domain 1"/>
    <property type="match status" value="1"/>
</dbReference>
<name>A0A8K0KFM9_LADFU</name>
<evidence type="ECO:0000256" key="1">
    <source>
        <dbReference type="ARBA" id="ARBA00022605"/>
    </source>
</evidence>
<keyword evidence="1" id="KW-0028">Amino-acid biosynthesis</keyword>
<reference evidence="5" key="1">
    <citation type="submission" date="2013-04" db="EMBL/GenBank/DDBJ databases">
        <authorList>
            <person name="Qu J."/>
            <person name="Murali S.C."/>
            <person name="Bandaranaike D."/>
            <person name="Bellair M."/>
            <person name="Blankenburg K."/>
            <person name="Chao H."/>
            <person name="Dinh H."/>
            <person name="Doddapaneni H."/>
            <person name="Downs B."/>
            <person name="Dugan-Rocha S."/>
            <person name="Elkadiri S."/>
            <person name="Gnanaolivu R.D."/>
            <person name="Hernandez B."/>
            <person name="Javaid M."/>
            <person name="Jayaseelan J.C."/>
            <person name="Lee S."/>
            <person name="Li M."/>
            <person name="Ming W."/>
            <person name="Munidasa M."/>
            <person name="Muniz J."/>
            <person name="Nguyen L."/>
            <person name="Ongeri F."/>
            <person name="Osuji N."/>
            <person name="Pu L.-L."/>
            <person name="Puazo M."/>
            <person name="Qu C."/>
            <person name="Quiroz J."/>
            <person name="Raj R."/>
            <person name="Weissenberger G."/>
            <person name="Xin Y."/>
            <person name="Zou X."/>
            <person name="Han Y."/>
            <person name="Richards S."/>
            <person name="Worley K."/>
            <person name="Muzny D."/>
            <person name="Gibbs R."/>
        </authorList>
    </citation>
    <scope>NUCLEOTIDE SEQUENCE</scope>
    <source>
        <strain evidence="5">Sampled in the wild</strain>
    </source>
</reference>
<dbReference type="InterPro" id="IPR051857">
    <property type="entry name" value="Asn_synthetase_domain"/>
</dbReference>
<comment type="caution">
    <text evidence="5">The sequence shown here is derived from an EMBL/GenBank/DDBJ whole genome shotgun (WGS) entry which is preliminary data.</text>
</comment>
<dbReference type="InterPro" id="IPR014729">
    <property type="entry name" value="Rossmann-like_a/b/a_fold"/>
</dbReference>
<evidence type="ECO:0000313" key="6">
    <source>
        <dbReference type="Proteomes" id="UP000792457"/>
    </source>
</evidence>
<dbReference type="SUPFAM" id="SSF52402">
    <property type="entry name" value="Adenine nucleotide alpha hydrolases-like"/>
    <property type="match status" value="1"/>
</dbReference>
<proteinExistence type="predicted"/>
<dbReference type="SUPFAM" id="SSF56235">
    <property type="entry name" value="N-terminal nucleophile aminohydrolases (Ntn hydrolases)"/>
    <property type="match status" value="1"/>
</dbReference>
<dbReference type="PANTHER" id="PTHR45937">
    <property type="entry name" value="ASPARAGINE SYNTHETASE DOMAIN-CONTAINING PROTEIN 1"/>
    <property type="match status" value="1"/>
</dbReference>
<dbReference type="PANTHER" id="PTHR45937:SF1">
    <property type="entry name" value="ASPARAGINE SYNTHETASE DOMAIN-CONTAINING PROTEIN 1"/>
    <property type="match status" value="1"/>
</dbReference>
<keyword evidence="2" id="KW-0061">Asparagine biosynthesis</keyword>
<dbReference type="Pfam" id="PF13537">
    <property type="entry name" value="GATase_7"/>
    <property type="match status" value="1"/>
</dbReference>
<dbReference type="InterPro" id="IPR017932">
    <property type="entry name" value="GATase_2_dom"/>
</dbReference>
<dbReference type="AlphaFoldDB" id="A0A8K0KFM9"/>
<dbReference type="EMBL" id="KZ308731">
    <property type="protein sequence ID" value="KAG8233607.1"/>
    <property type="molecule type" value="Genomic_DNA"/>
</dbReference>
<protein>
    <recommendedName>
        <fullName evidence="4">Glutamine amidotransferase type-2 domain-containing protein</fullName>
    </recommendedName>
</protein>
<evidence type="ECO:0000256" key="2">
    <source>
        <dbReference type="ARBA" id="ARBA00022888"/>
    </source>
</evidence>
<organism evidence="5 6">
    <name type="scientific">Ladona fulva</name>
    <name type="common">Scarce chaser dragonfly</name>
    <name type="synonym">Libellula fulva</name>
    <dbReference type="NCBI Taxonomy" id="123851"/>
    <lineage>
        <taxon>Eukaryota</taxon>
        <taxon>Metazoa</taxon>
        <taxon>Ecdysozoa</taxon>
        <taxon>Arthropoda</taxon>
        <taxon>Hexapoda</taxon>
        <taxon>Insecta</taxon>
        <taxon>Pterygota</taxon>
        <taxon>Palaeoptera</taxon>
        <taxon>Odonata</taxon>
        <taxon>Epiprocta</taxon>
        <taxon>Anisoptera</taxon>
        <taxon>Libelluloidea</taxon>
        <taxon>Libellulidae</taxon>
        <taxon>Ladona</taxon>
    </lineage>
</organism>
<dbReference type="GO" id="GO:0006529">
    <property type="term" value="P:asparagine biosynthetic process"/>
    <property type="evidence" value="ECO:0007669"/>
    <property type="project" value="UniProtKB-KW"/>
</dbReference>
<dbReference type="Gene3D" id="3.40.50.620">
    <property type="entry name" value="HUPs"/>
    <property type="match status" value="1"/>
</dbReference>
<dbReference type="InterPro" id="IPR001962">
    <property type="entry name" value="Asn_synthase"/>
</dbReference>
<evidence type="ECO:0000313" key="5">
    <source>
        <dbReference type="EMBL" id="KAG8233607.1"/>
    </source>
</evidence>
<evidence type="ECO:0000256" key="3">
    <source>
        <dbReference type="ARBA" id="ARBA00022962"/>
    </source>
</evidence>
<reference evidence="5" key="2">
    <citation type="submission" date="2017-10" db="EMBL/GenBank/DDBJ databases">
        <title>Ladona fulva Genome sequencing and assembly.</title>
        <authorList>
            <person name="Murali S."/>
            <person name="Richards S."/>
            <person name="Bandaranaike D."/>
            <person name="Bellair M."/>
            <person name="Blankenburg K."/>
            <person name="Chao H."/>
            <person name="Dinh H."/>
            <person name="Doddapaneni H."/>
            <person name="Dugan-Rocha S."/>
            <person name="Elkadiri S."/>
            <person name="Gnanaolivu R."/>
            <person name="Hernandez B."/>
            <person name="Skinner E."/>
            <person name="Javaid M."/>
            <person name="Lee S."/>
            <person name="Li M."/>
            <person name="Ming W."/>
            <person name="Munidasa M."/>
            <person name="Muniz J."/>
            <person name="Nguyen L."/>
            <person name="Hughes D."/>
            <person name="Osuji N."/>
            <person name="Pu L.-L."/>
            <person name="Puazo M."/>
            <person name="Qu C."/>
            <person name="Quiroz J."/>
            <person name="Raj R."/>
            <person name="Weissenberger G."/>
            <person name="Xin Y."/>
            <person name="Zou X."/>
            <person name="Han Y."/>
            <person name="Worley K."/>
            <person name="Muzny D."/>
            <person name="Gibbs R."/>
        </authorList>
    </citation>
    <scope>NUCLEOTIDE SEQUENCE</scope>
    <source>
        <strain evidence="5">Sampled in the wild</strain>
    </source>
</reference>
<keyword evidence="3" id="KW-0315">Glutamine amidotransferase</keyword>
<sequence length="582" mass="65272">MLERRGPDRTFSCDVVVLNWLLCFKSYVLWMQGSEPTVQPVKDDHGNLLLWNGDIFSGVYEESSVKNKVSDTLVLLQALGENDSSPENILHTMMKVYGPWSMMYWNDKRKTLWFGRDVLGRHSLLWTKSANGIILSSVSKRGCDEEKCQEVPALGLFSMDFGAARTEQEFPVPYLHLWDHLMPANISMADTPVEERILSYPPLDALKVLTVAWLGIECILERFIDLLKTAVKTRVQIQPGLCKDCIKDISKNDEKLRCPHSKICVLFSGGIDSTVLAFLSDFFVPDDEPIDLLNVAFSSGADGSSRNTSRKECCVNKMPDKFQKSIFEVPDRKTGRLAVAELKTLCPNRKWNFVEIDVHISELREIRQGVITDLINPLNTVLDDSLGCAMWFAARGCGTISSPSRPEGKDCENHRVPYSSPARVRNLPSRNLGRDDRICSDHGRQPRFPFLDEDVVSFLNSLAPWQKVAAHVDCRKKKGNERNKQLGVPQIVPLTIRPGVGDKALLRLAALKLGLKEVCSFPKRAMQFGSRIAKLEGKEKANDVSLLGSGADEQLGGYSRHRSALEEGGWLLLAQEMKKQVP</sequence>
<accession>A0A8K0KFM9</accession>
<feature type="domain" description="Glutamine amidotransferase type-2" evidence="4">
    <location>
        <begin position="38"/>
        <end position="140"/>
    </location>
</feature>